<dbReference type="Proteomes" id="UP001059252">
    <property type="component" value="Chromosome"/>
</dbReference>
<keyword evidence="2" id="KW-0732">Signal</keyword>
<proteinExistence type="predicted"/>
<keyword evidence="5" id="KW-1185">Reference proteome</keyword>
<evidence type="ECO:0000256" key="2">
    <source>
        <dbReference type="SAM" id="SignalP"/>
    </source>
</evidence>
<feature type="compositionally biased region" description="Low complexity" evidence="1">
    <location>
        <begin position="44"/>
        <end position="61"/>
    </location>
</feature>
<dbReference type="Pfam" id="PF01732">
    <property type="entry name" value="Mycop_pep_DUF31"/>
    <property type="match status" value="1"/>
</dbReference>
<evidence type="ECO:0000259" key="3">
    <source>
        <dbReference type="Pfam" id="PF01732"/>
    </source>
</evidence>
<dbReference type="PROSITE" id="PS51257">
    <property type="entry name" value="PROKAR_LIPOPROTEIN"/>
    <property type="match status" value="1"/>
</dbReference>
<dbReference type="PRINTS" id="PR00840">
    <property type="entry name" value="Y06768FAMILY"/>
</dbReference>
<feature type="domain" description="DUF31" evidence="3">
    <location>
        <begin position="150"/>
        <end position="498"/>
    </location>
</feature>
<evidence type="ECO:0000313" key="5">
    <source>
        <dbReference type="Proteomes" id="UP001059252"/>
    </source>
</evidence>
<gene>
    <name evidence="4" type="ORF">NV226_02920</name>
</gene>
<name>A0ABY5R812_9MOLU</name>
<evidence type="ECO:0000313" key="4">
    <source>
        <dbReference type="EMBL" id="UVD81651.1"/>
    </source>
</evidence>
<dbReference type="InterPro" id="IPR022381">
    <property type="entry name" value="Uncharacterised_MG067"/>
</dbReference>
<evidence type="ECO:0000256" key="1">
    <source>
        <dbReference type="SAM" id="MobiDB-lite"/>
    </source>
</evidence>
<dbReference type="EMBL" id="CP102734">
    <property type="protein sequence ID" value="UVD81651.1"/>
    <property type="molecule type" value="Genomic_DNA"/>
</dbReference>
<dbReference type="InterPro" id="IPR022382">
    <property type="entry name" value="Mycoplasma_peptidase_DUF31"/>
</dbReference>
<organism evidence="4 5">
    <name type="scientific">Mycoplasma iguanae</name>
    <dbReference type="NCBI Taxonomy" id="292461"/>
    <lineage>
        <taxon>Bacteria</taxon>
        <taxon>Bacillati</taxon>
        <taxon>Mycoplasmatota</taxon>
        <taxon>Mollicutes</taxon>
        <taxon>Mycoplasmataceae</taxon>
        <taxon>Mycoplasma</taxon>
    </lineage>
</organism>
<reference evidence="4" key="1">
    <citation type="submission" date="2022-08" db="EMBL/GenBank/DDBJ databases">
        <title>Complete genome of Mycoplasma iguanae type strain 2327.</title>
        <authorList>
            <person name="Spergser J."/>
        </authorList>
    </citation>
    <scope>NUCLEOTIDE SEQUENCE</scope>
    <source>
        <strain evidence="4">2327</strain>
    </source>
</reference>
<dbReference type="NCBIfam" id="NF045841">
    <property type="entry name" value="Ig_SerProt_MIP"/>
    <property type="match status" value="1"/>
</dbReference>
<feature type="signal peptide" evidence="2">
    <location>
        <begin position="1"/>
        <end position="24"/>
    </location>
</feature>
<accession>A0ABY5R812</accession>
<dbReference type="RefSeq" id="WP_258210825.1">
    <property type="nucleotide sequence ID" value="NZ_CP102734.1"/>
</dbReference>
<feature type="chain" id="PRO_5046919112" evidence="2">
    <location>
        <begin position="25"/>
        <end position="560"/>
    </location>
</feature>
<sequence length="560" mass="63843">MFNKMKYKKLFKLGLSSLSVISIPAIIIACQSASNTEKSTPVADNPNTDNNSSSNNSNPNSLPGDTVDNSNIDGNIDLKDDDLANDLLSGSTGKTKPKYRPPEVPENKNAAAGYKILTPAYETFIDDNKEPSGLNPNNDPRPFQYGKAPNEQYEYINDHTVKLAIYMGKRYKREVFTGRMMTEEPMVDYNLHGTGWFMDYLVPDNPNEYPTTWFIATNLHNIPHWRFEENGGYTDVVLPLDKNYKKPAEYKFEIGYSDFKENGKPELEWKGYTEIEPKLVFSAVNFLGDSIDMSNSVPSYNSEEYKKFGDYFKDFAVLEVKFKDQEEARKITRNIAQKYKDNWLSFRKESLMSENGNWLYTYNQFYVLGYGLENNLTLTIPVFNKYGGIEGESFNRGDFDYSVGSKMSARTKWQLKNKYNQYIPGITDAFKVPDPRGELLVKFNDYDFNSKDTSHVKYLRRFGVVYSLDNDDLAIGASGSMGLEGKTKDQFKVFGIQFGKETTTKTGFLDPLIFEGFSLDGKIIYPKYDLIYGVEGQKYSYAQSMKKNLSGKTSKLLGKL</sequence>
<feature type="region of interest" description="Disordered" evidence="1">
    <location>
        <begin position="36"/>
        <end position="110"/>
    </location>
</feature>
<protein>
    <submittedName>
        <fullName evidence="4">DUF31 family protein</fullName>
    </submittedName>
</protein>